<protein>
    <submittedName>
        <fullName evidence="1">BnaC01g36640D protein</fullName>
    </submittedName>
</protein>
<name>A0A078H0V4_BRANA</name>
<dbReference type="Gramene" id="CDY32345">
    <property type="protein sequence ID" value="CDY32345"/>
    <property type="gene ID" value="GSBRNA2T00051866001"/>
</dbReference>
<proteinExistence type="predicted"/>
<evidence type="ECO:0000313" key="2">
    <source>
        <dbReference type="Proteomes" id="UP000028999"/>
    </source>
</evidence>
<accession>A0A078H0V4</accession>
<sequence length="77" mass="8297">MSLSLSIASKILTASCSHLLFPYISINAFDTTVPESNPVFTARPWIDLPLSTSTNTVNADKTPVMVCLLKATPSSRI</sequence>
<dbReference type="AlphaFoldDB" id="A0A078H0V4"/>
<dbReference type="Proteomes" id="UP000028999">
    <property type="component" value="Unassembled WGS sequence"/>
</dbReference>
<evidence type="ECO:0000313" key="1">
    <source>
        <dbReference type="EMBL" id="CDY32345.1"/>
    </source>
</evidence>
<gene>
    <name evidence="1" type="primary">BnaC01g36640D</name>
    <name evidence="1" type="ORF">GSBRNA2T00051866001</name>
</gene>
<organism evidence="1 2">
    <name type="scientific">Brassica napus</name>
    <name type="common">Rape</name>
    <dbReference type="NCBI Taxonomy" id="3708"/>
    <lineage>
        <taxon>Eukaryota</taxon>
        <taxon>Viridiplantae</taxon>
        <taxon>Streptophyta</taxon>
        <taxon>Embryophyta</taxon>
        <taxon>Tracheophyta</taxon>
        <taxon>Spermatophyta</taxon>
        <taxon>Magnoliopsida</taxon>
        <taxon>eudicotyledons</taxon>
        <taxon>Gunneridae</taxon>
        <taxon>Pentapetalae</taxon>
        <taxon>rosids</taxon>
        <taxon>malvids</taxon>
        <taxon>Brassicales</taxon>
        <taxon>Brassicaceae</taxon>
        <taxon>Brassiceae</taxon>
        <taxon>Brassica</taxon>
    </lineage>
</organism>
<dbReference type="PaxDb" id="3708-A0A078H0V4"/>
<dbReference type="EMBL" id="LK032292">
    <property type="protein sequence ID" value="CDY32345.1"/>
    <property type="molecule type" value="Genomic_DNA"/>
</dbReference>
<keyword evidence="2" id="KW-1185">Reference proteome</keyword>
<reference evidence="1 2" key="1">
    <citation type="journal article" date="2014" name="Science">
        <title>Plant genetics. Early allopolyploid evolution in the post-Neolithic Brassica napus oilseed genome.</title>
        <authorList>
            <person name="Chalhoub B."/>
            <person name="Denoeud F."/>
            <person name="Liu S."/>
            <person name="Parkin I.A."/>
            <person name="Tang H."/>
            <person name="Wang X."/>
            <person name="Chiquet J."/>
            <person name="Belcram H."/>
            <person name="Tong C."/>
            <person name="Samans B."/>
            <person name="Correa M."/>
            <person name="Da Silva C."/>
            <person name="Just J."/>
            <person name="Falentin C."/>
            <person name="Koh C.S."/>
            <person name="Le Clainche I."/>
            <person name="Bernard M."/>
            <person name="Bento P."/>
            <person name="Noel B."/>
            <person name="Labadie K."/>
            <person name="Alberti A."/>
            <person name="Charles M."/>
            <person name="Arnaud D."/>
            <person name="Guo H."/>
            <person name="Daviaud C."/>
            <person name="Alamery S."/>
            <person name="Jabbari K."/>
            <person name="Zhao M."/>
            <person name="Edger P.P."/>
            <person name="Chelaifa H."/>
            <person name="Tack D."/>
            <person name="Lassalle G."/>
            <person name="Mestiri I."/>
            <person name="Schnel N."/>
            <person name="Le Paslier M.C."/>
            <person name="Fan G."/>
            <person name="Renault V."/>
            <person name="Bayer P.E."/>
            <person name="Golicz A.A."/>
            <person name="Manoli S."/>
            <person name="Lee T.H."/>
            <person name="Thi V.H."/>
            <person name="Chalabi S."/>
            <person name="Hu Q."/>
            <person name="Fan C."/>
            <person name="Tollenaere R."/>
            <person name="Lu Y."/>
            <person name="Battail C."/>
            <person name="Shen J."/>
            <person name="Sidebottom C.H."/>
            <person name="Wang X."/>
            <person name="Canaguier A."/>
            <person name="Chauveau A."/>
            <person name="Berard A."/>
            <person name="Deniot G."/>
            <person name="Guan M."/>
            <person name="Liu Z."/>
            <person name="Sun F."/>
            <person name="Lim Y.P."/>
            <person name="Lyons E."/>
            <person name="Town C.D."/>
            <person name="Bancroft I."/>
            <person name="Wang X."/>
            <person name="Meng J."/>
            <person name="Ma J."/>
            <person name="Pires J.C."/>
            <person name="King G.J."/>
            <person name="Brunel D."/>
            <person name="Delourme R."/>
            <person name="Renard M."/>
            <person name="Aury J.M."/>
            <person name="Adams K.L."/>
            <person name="Batley J."/>
            <person name="Snowdon R.J."/>
            <person name="Tost J."/>
            <person name="Edwards D."/>
            <person name="Zhou Y."/>
            <person name="Hua W."/>
            <person name="Sharpe A.G."/>
            <person name="Paterson A.H."/>
            <person name="Guan C."/>
            <person name="Wincker P."/>
        </authorList>
    </citation>
    <scope>NUCLEOTIDE SEQUENCE [LARGE SCALE GENOMIC DNA]</scope>
    <source>
        <strain evidence="2">cv. Darmor-bzh</strain>
    </source>
</reference>